<proteinExistence type="predicted"/>
<dbReference type="RefSeq" id="XP_025489283.1">
    <property type="nucleotide sequence ID" value="XM_025637072.1"/>
</dbReference>
<organism evidence="2 3">
    <name type="scientific">Aspergillus uvarum CBS 121591</name>
    <dbReference type="NCBI Taxonomy" id="1448315"/>
    <lineage>
        <taxon>Eukaryota</taxon>
        <taxon>Fungi</taxon>
        <taxon>Dikarya</taxon>
        <taxon>Ascomycota</taxon>
        <taxon>Pezizomycotina</taxon>
        <taxon>Eurotiomycetes</taxon>
        <taxon>Eurotiomycetidae</taxon>
        <taxon>Eurotiales</taxon>
        <taxon>Aspergillaceae</taxon>
        <taxon>Aspergillus</taxon>
        <taxon>Aspergillus subgen. Circumdati</taxon>
    </lineage>
</organism>
<reference evidence="2 3" key="1">
    <citation type="submission" date="2016-12" db="EMBL/GenBank/DDBJ databases">
        <title>The genomes of Aspergillus section Nigri reveals drivers in fungal speciation.</title>
        <authorList>
            <consortium name="DOE Joint Genome Institute"/>
            <person name="Vesth T.C."/>
            <person name="Nybo J."/>
            <person name="Theobald S."/>
            <person name="Brandl J."/>
            <person name="Frisvad J.C."/>
            <person name="Nielsen K.F."/>
            <person name="Lyhne E.K."/>
            <person name="Kogle M.E."/>
            <person name="Kuo A."/>
            <person name="Riley R."/>
            <person name="Clum A."/>
            <person name="Nolan M."/>
            <person name="Lipzen A."/>
            <person name="Salamov A."/>
            <person name="Henrissat B."/>
            <person name="Wiebenga A."/>
            <person name="De Vries R.P."/>
            <person name="Grigoriev I.V."/>
            <person name="Mortensen U.H."/>
            <person name="Andersen M.R."/>
            <person name="Baker S.E."/>
        </authorList>
    </citation>
    <scope>NUCLEOTIDE SEQUENCE [LARGE SCALE GENOMIC DNA]</scope>
    <source>
        <strain evidence="2 3">CBS 121591</strain>
    </source>
</reference>
<evidence type="ECO:0000313" key="2">
    <source>
        <dbReference type="EMBL" id="PYH79083.1"/>
    </source>
</evidence>
<gene>
    <name evidence="2" type="ORF">BO82DRAFT_367207</name>
</gene>
<feature type="region of interest" description="Disordered" evidence="1">
    <location>
        <begin position="631"/>
        <end position="654"/>
    </location>
</feature>
<dbReference type="STRING" id="1448315.A0A319CKA4"/>
<dbReference type="GeneID" id="37139813"/>
<dbReference type="OrthoDB" id="3549294at2759"/>
<protein>
    <submittedName>
        <fullName evidence="2">Uncharacterized protein</fullName>
    </submittedName>
</protein>
<dbReference type="EMBL" id="KZ821723">
    <property type="protein sequence ID" value="PYH79083.1"/>
    <property type="molecule type" value="Genomic_DNA"/>
</dbReference>
<evidence type="ECO:0000313" key="3">
    <source>
        <dbReference type="Proteomes" id="UP000248340"/>
    </source>
</evidence>
<keyword evidence="3" id="KW-1185">Reference proteome</keyword>
<evidence type="ECO:0000256" key="1">
    <source>
        <dbReference type="SAM" id="MobiDB-lite"/>
    </source>
</evidence>
<feature type="region of interest" description="Disordered" evidence="1">
    <location>
        <begin position="342"/>
        <end position="361"/>
    </location>
</feature>
<dbReference type="VEuPathDB" id="FungiDB:BO82DRAFT_367207"/>
<dbReference type="Proteomes" id="UP000248340">
    <property type="component" value="Unassembled WGS sequence"/>
</dbReference>
<dbReference type="AlphaFoldDB" id="A0A319CKA4"/>
<name>A0A319CKA4_9EURO</name>
<accession>A0A319CKA4</accession>
<sequence>MAYTAQSWEGSTQSSEQHVIQIDIGEDACEEEVFWWRAILCSGNFWNATTKYNGREYLSPWSVSATGAGLTLATKASLNFKLYPPDSMTALKYLSRFCVHHRLYAQCSVALAGVLYIPFLRGKTVSLPFPKQNSRFGLKEGAVDPVSIPDLINEHDQLLAKYMTLSLNTWGLRSILCSTFFNTEIECNIPRLGILWLGAIFTDLAKSILRDVRTGMTALDLPASAWTETTQKFLTAKVGPSNGESIRREDECRLLFITASEGHDRPPIWPWKPFGTTRLCDAELSVQNHAHCAAHFLEYDFWEWMLTNGRSIQNSREITSQPPYAALHPHPNRKVPVLDDYTSTEDENSSVTRTLSKDSTEWESPVTNHLCERNGLEYKSMRETTGEMKDRVRQFAVSITQAACSLNKSRIQVQHPDTRHHATIYATPMCDKNTYSLPPGHDSRTQSMWDTRAIRSAFPSSFGGETRLVALKPGSQHSRVPSMLQDWYGGGRDDQDEQQIVGFLGELFVRTRNSLLAEDTTNYPKIYELLRLNAPNTFSEDCWTSVMREVHGFTKFTKPESHFTDFTFVDTKGEFAQFLRGHGVSFPDNSSNNTVFHIEVKTTSGGCDEPFYTSHNQFNLVRAASETLERDKADDSSADVGPLLGRTGLSMKST</sequence>